<dbReference type="PANTHER" id="PTHR36195:SF4">
    <property type="entry name" value="DOMAIN PROTEIN, PUTATIVE (AFU_ORTHOLOGUE AFUA_5G01990)-RELATED"/>
    <property type="match status" value="1"/>
</dbReference>
<protein>
    <submittedName>
        <fullName evidence="2">Catalase</fullName>
    </submittedName>
</protein>
<keyword evidence="3" id="KW-1185">Reference proteome</keyword>
<dbReference type="CDD" id="cd08152">
    <property type="entry name" value="y4iL_like"/>
    <property type="match status" value="1"/>
</dbReference>
<name>A0A429VCD8_9SPHN</name>
<evidence type="ECO:0000313" key="2">
    <source>
        <dbReference type="EMBL" id="RST31665.1"/>
    </source>
</evidence>
<feature type="compositionally biased region" description="Basic and acidic residues" evidence="1">
    <location>
        <begin position="342"/>
        <end position="357"/>
    </location>
</feature>
<organism evidence="2 3">
    <name type="scientific">Sphingomonas ginkgonis</name>
    <dbReference type="NCBI Taxonomy" id="2315330"/>
    <lineage>
        <taxon>Bacteria</taxon>
        <taxon>Pseudomonadati</taxon>
        <taxon>Pseudomonadota</taxon>
        <taxon>Alphaproteobacteria</taxon>
        <taxon>Sphingomonadales</taxon>
        <taxon>Sphingomonadaceae</taxon>
        <taxon>Sphingomonas</taxon>
    </lineage>
</organism>
<reference evidence="2 3" key="1">
    <citation type="submission" date="2018-12" db="EMBL/GenBank/DDBJ databases">
        <title>Sphingomonas sp. HMF7854 Genome sequencing and assembly.</title>
        <authorList>
            <person name="Cha I."/>
            <person name="Kang H."/>
            <person name="Kim H."/>
            <person name="Kang J."/>
            <person name="Joh K."/>
        </authorList>
    </citation>
    <scope>NUCLEOTIDE SEQUENCE [LARGE SCALE GENOMIC DNA]</scope>
    <source>
        <strain evidence="2 3">HMF7854</strain>
    </source>
</reference>
<sequence>MSAVRYEPSIEQIVDDEQETIGKIRDTFIQLGEKQEKKEGHSMRTSHAKATGLLGGELEIFGDLPPELAQGIAAQPGRYEALVRFAQGPGELIPDRISTHRGMAIKLLDVDGPRIPEAREQTTQDFVLEPGPAFIHSTPKTFLADFKGGVANAPAMPDSVKSAVSNVARATNALFGNSSKILSFLGHPSRHPLAENYFSQAPLRWGDYVAKVAMVVSEETLAAISDEEIDASDDDNAFRHAMEAFFRRNGATFDFSVQLCTDLDKMPVEDASVEWPQEDSPYRLVGRLTLPPQPAFDERRRELFDNGLAFQPNNSLEAHRPLGGVMRARLAVYPVMSERRMAGAKRVEPKSLDEALPAREAAQG</sequence>
<dbReference type="GO" id="GO:0020037">
    <property type="term" value="F:heme binding"/>
    <property type="evidence" value="ECO:0007669"/>
    <property type="project" value="InterPro"/>
</dbReference>
<dbReference type="InterPro" id="IPR020835">
    <property type="entry name" value="Catalase_sf"/>
</dbReference>
<dbReference type="OrthoDB" id="9765610at2"/>
<evidence type="ECO:0000313" key="3">
    <source>
        <dbReference type="Proteomes" id="UP000274661"/>
    </source>
</evidence>
<dbReference type="EMBL" id="RWJF01000001">
    <property type="protein sequence ID" value="RST31665.1"/>
    <property type="molecule type" value="Genomic_DNA"/>
</dbReference>
<dbReference type="Proteomes" id="UP000274661">
    <property type="component" value="Unassembled WGS sequence"/>
</dbReference>
<dbReference type="PANTHER" id="PTHR36195">
    <property type="entry name" value="DOMAIN PROTEIN, PUTATIVE (AFU_ORTHOLOGUE AFUA_5G01990)-RELATED-RELATED"/>
    <property type="match status" value="1"/>
</dbReference>
<proteinExistence type="predicted"/>
<dbReference type="SUPFAM" id="SSF56634">
    <property type="entry name" value="Heme-dependent catalase-like"/>
    <property type="match status" value="1"/>
</dbReference>
<dbReference type="RefSeq" id="WP_126719603.1">
    <property type="nucleotide sequence ID" value="NZ_RWJF01000001.1"/>
</dbReference>
<feature type="region of interest" description="Disordered" evidence="1">
    <location>
        <begin position="342"/>
        <end position="364"/>
    </location>
</feature>
<accession>A0A429VCD8</accession>
<evidence type="ECO:0000256" key="1">
    <source>
        <dbReference type="SAM" id="MobiDB-lite"/>
    </source>
</evidence>
<gene>
    <name evidence="2" type="ORF">HMF7854_13090</name>
</gene>
<dbReference type="AlphaFoldDB" id="A0A429VCD8"/>
<comment type="caution">
    <text evidence="2">The sequence shown here is derived from an EMBL/GenBank/DDBJ whole genome shotgun (WGS) entry which is preliminary data.</text>
</comment>
<dbReference type="Gene3D" id="2.40.180.10">
    <property type="entry name" value="Catalase core domain"/>
    <property type="match status" value="1"/>
</dbReference>